<gene>
    <name evidence="2" type="ORF">JTE90_023504</name>
</gene>
<sequence length="134" mass="14892">MRWLSNLRWLSFNTIVGAALYVHRYCLPWCGVQCEEKEDQRNRQGVTSPSCSQPSEAIGIRKVTGLWTCISLYICVRSPPLKSTLTRGVTQDGIVSPCKNVRMNGSMEQVITHRGPNTAPRPLVCAGMESPAEL</sequence>
<evidence type="ECO:0008006" key="4">
    <source>
        <dbReference type="Google" id="ProtNLM"/>
    </source>
</evidence>
<feature type="signal peptide" evidence="1">
    <location>
        <begin position="1"/>
        <end position="19"/>
    </location>
</feature>
<dbReference type="AlphaFoldDB" id="A0AAV6VQ60"/>
<proteinExistence type="predicted"/>
<name>A0AAV6VQ60_9ARAC</name>
<keyword evidence="1" id="KW-0732">Signal</keyword>
<evidence type="ECO:0000256" key="1">
    <source>
        <dbReference type="SAM" id="SignalP"/>
    </source>
</evidence>
<protein>
    <recommendedName>
        <fullName evidence="4">Secreted protein</fullName>
    </recommendedName>
</protein>
<organism evidence="2 3">
    <name type="scientific">Oedothorax gibbosus</name>
    <dbReference type="NCBI Taxonomy" id="931172"/>
    <lineage>
        <taxon>Eukaryota</taxon>
        <taxon>Metazoa</taxon>
        <taxon>Ecdysozoa</taxon>
        <taxon>Arthropoda</taxon>
        <taxon>Chelicerata</taxon>
        <taxon>Arachnida</taxon>
        <taxon>Araneae</taxon>
        <taxon>Araneomorphae</taxon>
        <taxon>Entelegynae</taxon>
        <taxon>Araneoidea</taxon>
        <taxon>Linyphiidae</taxon>
        <taxon>Erigoninae</taxon>
        <taxon>Oedothorax</taxon>
    </lineage>
</organism>
<dbReference type="EMBL" id="JAFNEN010000036">
    <property type="protein sequence ID" value="KAG8198739.1"/>
    <property type="molecule type" value="Genomic_DNA"/>
</dbReference>
<evidence type="ECO:0000313" key="2">
    <source>
        <dbReference type="EMBL" id="KAG8198739.1"/>
    </source>
</evidence>
<evidence type="ECO:0000313" key="3">
    <source>
        <dbReference type="Proteomes" id="UP000827092"/>
    </source>
</evidence>
<dbReference type="Proteomes" id="UP000827092">
    <property type="component" value="Unassembled WGS sequence"/>
</dbReference>
<comment type="caution">
    <text evidence="2">The sequence shown here is derived from an EMBL/GenBank/DDBJ whole genome shotgun (WGS) entry which is preliminary data.</text>
</comment>
<accession>A0AAV6VQ60</accession>
<reference evidence="2 3" key="1">
    <citation type="journal article" date="2022" name="Nat. Ecol. Evol.">
        <title>A masculinizing supergene underlies an exaggerated male reproductive morph in a spider.</title>
        <authorList>
            <person name="Hendrickx F."/>
            <person name="De Corte Z."/>
            <person name="Sonet G."/>
            <person name="Van Belleghem S.M."/>
            <person name="Kostlbacher S."/>
            <person name="Vangestel C."/>
        </authorList>
    </citation>
    <scope>NUCLEOTIDE SEQUENCE [LARGE SCALE GENOMIC DNA]</scope>
    <source>
        <strain evidence="2">W744_W776</strain>
    </source>
</reference>
<keyword evidence="3" id="KW-1185">Reference proteome</keyword>
<feature type="chain" id="PRO_5043652906" description="Secreted protein" evidence="1">
    <location>
        <begin position="20"/>
        <end position="134"/>
    </location>
</feature>